<name>A0A0A1W5W2_9SPHN</name>
<protein>
    <submittedName>
        <fullName evidence="1">Uncharacterized protein</fullName>
    </submittedName>
</protein>
<dbReference type="Proteomes" id="UP000032305">
    <property type="component" value="Unassembled WGS sequence"/>
</dbReference>
<evidence type="ECO:0000313" key="2">
    <source>
        <dbReference type="Proteomes" id="UP000032305"/>
    </source>
</evidence>
<sequence>MADPGSPCGRVGLPISYTTAFRFCSRMDDAEELVAGYFHFMRSQRRRKPVEWTPDGQRLMRAIELRAENERRRALRQARLEWAEDRDAWEHQWR</sequence>
<reference evidence="1 2" key="1">
    <citation type="submission" date="2014-11" db="EMBL/GenBank/DDBJ databases">
        <title>Whole genome shotgun sequence of Sphingomonas parapaucimobilis NBRC 15100.</title>
        <authorList>
            <person name="Katano-Makiyama Y."/>
            <person name="Hosoyama A."/>
            <person name="Hashimoto M."/>
            <person name="Hosoyama Y."/>
            <person name="Noguchi M."/>
            <person name="Numata M."/>
            <person name="Tsuchikane K."/>
            <person name="Hirakata S."/>
            <person name="Uohara A."/>
            <person name="Shimodaira J."/>
            <person name="Ohji S."/>
            <person name="Ichikawa N."/>
            <person name="Kimura A."/>
            <person name="Yamazoe A."/>
            <person name="Fujita N."/>
        </authorList>
    </citation>
    <scope>NUCLEOTIDE SEQUENCE [LARGE SCALE GENOMIC DNA]</scope>
    <source>
        <strain evidence="1 2">NBRC 15100</strain>
    </source>
</reference>
<gene>
    <name evidence="1" type="ORF">SP5_034_01200</name>
</gene>
<proteinExistence type="predicted"/>
<comment type="caution">
    <text evidence="1">The sequence shown here is derived from an EMBL/GenBank/DDBJ whole genome shotgun (WGS) entry which is preliminary data.</text>
</comment>
<evidence type="ECO:0000313" key="1">
    <source>
        <dbReference type="EMBL" id="GAM00546.1"/>
    </source>
</evidence>
<dbReference type="OrthoDB" id="9974576at2"/>
<accession>A0A0A1W5W2</accession>
<keyword evidence="2" id="KW-1185">Reference proteome</keyword>
<organism evidence="1 2">
    <name type="scientific">Sphingomonas parapaucimobilis NBRC 15100</name>
    <dbReference type="NCBI Taxonomy" id="1219049"/>
    <lineage>
        <taxon>Bacteria</taxon>
        <taxon>Pseudomonadati</taxon>
        <taxon>Pseudomonadota</taxon>
        <taxon>Alphaproteobacteria</taxon>
        <taxon>Sphingomonadales</taxon>
        <taxon>Sphingomonadaceae</taxon>
        <taxon>Sphingomonas</taxon>
    </lineage>
</organism>
<dbReference type="RefSeq" id="WP_157013601.1">
    <property type="nucleotide sequence ID" value="NZ_BBPI01000034.1"/>
</dbReference>
<dbReference type="EMBL" id="BBPI01000034">
    <property type="protein sequence ID" value="GAM00546.1"/>
    <property type="molecule type" value="Genomic_DNA"/>
</dbReference>
<dbReference type="AlphaFoldDB" id="A0A0A1W5W2"/>